<dbReference type="Gene3D" id="3.40.30.10">
    <property type="entry name" value="Glutaredoxin"/>
    <property type="match status" value="1"/>
</dbReference>
<keyword evidence="1" id="KW-0249">Electron transport</keyword>
<evidence type="ECO:0000313" key="2">
    <source>
        <dbReference type="EMBL" id="KAK3799099.1"/>
    </source>
</evidence>
<reference evidence="2" key="1">
    <citation type="journal article" date="2023" name="G3 (Bethesda)">
        <title>A reference genome for the long-term kleptoplast-retaining sea slug Elysia crispata morphotype clarki.</title>
        <authorList>
            <person name="Eastman K.E."/>
            <person name="Pendleton A.L."/>
            <person name="Shaikh M.A."/>
            <person name="Suttiyut T."/>
            <person name="Ogas R."/>
            <person name="Tomko P."/>
            <person name="Gavelis G."/>
            <person name="Widhalm J.R."/>
            <person name="Wisecaver J.H."/>
        </authorList>
    </citation>
    <scope>NUCLEOTIDE SEQUENCE</scope>
    <source>
        <strain evidence="2">ECLA1</strain>
    </source>
</reference>
<dbReference type="SUPFAM" id="SSF52833">
    <property type="entry name" value="Thioredoxin-like"/>
    <property type="match status" value="1"/>
</dbReference>
<evidence type="ECO:0000256" key="1">
    <source>
        <dbReference type="RuleBase" id="RU363082"/>
    </source>
</evidence>
<proteinExistence type="inferred from homology"/>
<dbReference type="AlphaFoldDB" id="A0AAE1B4A3"/>
<dbReference type="PANTHER" id="PTHR33558:SF1">
    <property type="entry name" value="GLUTAREDOXIN-LIKE PROTEIN C5ORF63 HOMOLOG"/>
    <property type="match status" value="1"/>
</dbReference>
<comment type="caution">
    <text evidence="2">The sequence shown here is derived from an EMBL/GenBank/DDBJ whole genome shotgun (WGS) entry which is preliminary data.</text>
</comment>
<dbReference type="Pfam" id="PF05768">
    <property type="entry name" value="Glrx-like"/>
    <property type="match status" value="1"/>
</dbReference>
<comment type="similarity">
    <text evidence="1">Belongs to the glutaredoxin family.</text>
</comment>
<sequence>MNKWCSKTVLQSSRGHSSLPNQLPILTLFTKDPCPLCDKAVKKLEPFLNQVTLEKIDITAPGNESLWEKYRYDIPVFHFNGKYLMKHRADVDLFTKALGEYLKMHT</sequence>
<dbReference type="InterPro" id="IPR008554">
    <property type="entry name" value="Glutaredoxin-like"/>
</dbReference>
<dbReference type="EMBL" id="JAWDGP010000593">
    <property type="protein sequence ID" value="KAK3799099.1"/>
    <property type="molecule type" value="Genomic_DNA"/>
</dbReference>
<keyword evidence="3" id="KW-1185">Reference proteome</keyword>
<name>A0AAE1B4A3_9GAST</name>
<gene>
    <name evidence="2" type="ORF">RRG08_051377</name>
</gene>
<protein>
    <recommendedName>
        <fullName evidence="1">Glutaredoxin-like protein</fullName>
    </recommendedName>
</protein>
<evidence type="ECO:0000313" key="3">
    <source>
        <dbReference type="Proteomes" id="UP001283361"/>
    </source>
</evidence>
<keyword evidence="1" id="KW-0813">Transport</keyword>
<organism evidence="2 3">
    <name type="scientific">Elysia crispata</name>
    <name type="common">lettuce slug</name>
    <dbReference type="NCBI Taxonomy" id="231223"/>
    <lineage>
        <taxon>Eukaryota</taxon>
        <taxon>Metazoa</taxon>
        <taxon>Spiralia</taxon>
        <taxon>Lophotrochozoa</taxon>
        <taxon>Mollusca</taxon>
        <taxon>Gastropoda</taxon>
        <taxon>Heterobranchia</taxon>
        <taxon>Euthyneura</taxon>
        <taxon>Panpulmonata</taxon>
        <taxon>Sacoglossa</taxon>
        <taxon>Placobranchoidea</taxon>
        <taxon>Plakobranchidae</taxon>
        <taxon>Elysia</taxon>
    </lineage>
</organism>
<dbReference type="PANTHER" id="PTHR33558">
    <property type="entry name" value="GLUTAREDOXIN-LIKE PROTEIN C5ORF63 HOMOLOG"/>
    <property type="match status" value="1"/>
</dbReference>
<dbReference type="InterPro" id="IPR052565">
    <property type="entry name" value="Glutaredoxin-like_YDR286C"/>
</dbReference>
<dbReference type="InterPro" id="IPR036249">
    <property type="entry name" value="Thioredoxin-like_sf"/>
</dbReference>
<accession>A0AAE1B4A3</accession>
<dbReference type="Proteomes" id="UP001283361">
    <property type="component" value="Unassembled WGS sequence"/>
</dbReference>